<gene>
    <name evidence="2" type="ORF">DOQ08_02129</name>
</gene>
<dbReference type="RefSeq" id="WP_114334903.1">
    <property type="nucleotide sequence ID" value="NZ_QMDL01000003.1"/>
</dbReference>
<evidence type="ECO:0000313" key="2">
    <source>
        <dbReference type="EMBL" id="RMJ02665.1"/>
    </source>
</evidence>
<dbReference type="Proteomes" id="UP000265903">
    <property type="component" value="Unassembled WGS sequence"/>
</dbReference>
<dbReference type="InterPro" id="IPR036380">
    <property type="entry name" value="Isochorismatase-like_sf"/>
</dbReference>
<evidence type="ECO:0000313" key="3">
    <source>
        <dbReference type="Proteomes" id="UP000265903"/>
    </source>
</evidence>
<name>A0A3M2RCC6_9GAMM</name>
<evidence type="ECO:0000259" key="1">
    <source>
        <dbReference type="Pfam" id="PF00857"/>
    </source>
</evidence>
<dbReference type="CDD" id="cd01012">
    <property type="entry name" value="YcaC_related"/>
    <property type="match status" value="1"/>
</dbReference>
<feature type="domain" description="Isochorismatase-like" evidence="1">
    <location>
        <begin position="11"/>
        <end position="157"/>
    </location>
</feature>
<dbReference type="SUPFAM" id="SSF52499">
    <property type="entry name" value="Isochorismatase-like hydrolases"/>
    <property type="match status" value="1"/>
</dbReference>
<dbReference type="EMBL" id="QMDL01000003">
    <property type="protein sequence ID" value="RMJ02665.1"/>
    <property type="molecule type" value="Genomic_DNA"/>
</dbReference>
<dbReference type="PANTHER" id="PTHR14119:SF3">
    <property type="entry name" value="ISOCHORISMATASE DOMAIN-CONTAINING PROTEIN 2"/>
    <property type="match status" value="1"/>
</dbReference>
<keyword evidence="3" id="KW-1185">Reference proteome</keyword>
<proteinExistence type="predicted"/>
<sequence length="181" mass="20184">MLMDQENCIVAVIDVQARLLGGVHENEKLVNNCSWLVRLAGLMNVPVIGSEQYPDGLGHTEEGLRELVGPANIYGKTFFACIDDPGFEKAFQAHDRKQVILCGMESQACVMQSAIRLLDKGLEVFVVADAISARNSYDTEVALRRMEQAGARIVTKEMVGFEWLRRSDAAQFKAFSKEFLR</sequence>
<accession>A0A3M2RCC6</accession>
<dbReference type="InterPro" id="IPR050993">
    <property type="entry name" value="Isochorismatase_domain"/>
</dbReference>
<dbReference type="OrthoDB" id="9796958at2"/>
<protein>
    <submittedName>
        <fullName evidence="2">Isochorismatase family protein</fullName>
    </submittedName>
</protein>
<reference evidence="2 3" key="1">
    <citation type="submission" date="2018-08" db="EMBL/GenBank/DDBJ databases">
        <title>Whole Genome Sequence of the Moderate Halophilic Marine Bacterium Marinobacter litoralis Sw-45.</title>
        <authorList>
            <person name="Musa H."/>
        </authorList>
    </citation>
    <scope>NUCLEOTIDE SEQUENCE [LARGE SCALE GENOMIC DNA]</scope>
    <source>
        <strain evidence="2 3">Sw-45</strain>
    </source>
</reference>
<dbReference type="InterPro" id="IPR000868">
    <property type="entry name" value="Isochorismatase-like_dom"/>
</dbReference>
<dbReference type="Pfam" id="PF00857">
    <property type="entry name" value="Isochorismatase"/>
    <property type="match status" value="1"/>
</dbReference>
<organism evidence="2 3">
    <name type="scientific">Marinobacter litoralis</name>
    <dbReference type="NCBI Taxonomy" id="187981"/>
    <lineage>
        <taxon>Bacteria</taxon>
        <taxon>Pseudomonadati</taxon>
        <taxon>Pseudomonadota</taxon>
        <taxon>Gammaproteobacteria</taxon>
        <taxon>Pseudomonadales</taxon>
        <taxon>Marinobacteraceae</taxon>
        <taxon>Marinobacter</taxon>
    </lineage>
</organism>
<comment type="caution">
    <text evidence="2">The sequence shown here is derived from an EMBL/GenBank/DDBJ whole genome shotgun (WGS) entry which is preliminary data.</text>
</comment>
<dbReference type="AlphaFoldDB" id="A0A3M2RCC6"/>
<dbReference type="Gene3D" id="3.40.50.850">
    <property type="entry name" value="Isochorismatase-like"/>
    <property type="match status" value="1"/>
</dbReference>
<dbReference type="PANTHER" id="PTHR14119">
    <property type="entry name" value="HYDROLASE"/>
    <property type="match status" value="1"/>
</dbReference>